<keyword evidence="1" id="KW-0175">Coiled coil</keyword>
<gene>
    <name evidence="3" type="primary">YRB30</name>
    <name evidence="3" type="ORF">CAAN4_C11760</name>
</gene>
<sequence length="416" mass="46608">MDEILAKAGSQAVTFAIRSGISFASGYAIKTVVRFMEKLPKDQRELIDSLNKEVQTKVSIVSSSIDLVRLAAARGNTILEPTLDLAKSLEREIEQFEQKISSVSHGFSSSNERQSVDSVVLSMNKLVKSIEQTVPLLHLAISTSGIQATGNLPSQVSPGRLLQASTAITEAESRYVLATKKSSPREPVGPIFDVVLYSIFYNPSRLKYVDDTSTSALSWKEDFARANVQIYITSSFSYEIEITEDFNDNRYHEEKSKPRKFVYAISDIARLFFSASGKLLKLEGKSSPVLILKISKDEESWIAFGEPDSFDSDSESDEEEDGDDEEEDSFHDTSQGPKETSLSLLEYIIRLLSLQMNDKKSILKTTDERLALYLRDENYVLNTSYKKGLQEKKNNESLTLDSNLKRLETLKINGKD</sequence>
<feature type="region of interest" description="Disordered" evidence="2">
    <location>
        <begin position="304"/>
        <end position="338"/>
    </location>
</feature>
<dbReference type="InterPro" id="IPR008812">
    <property type="entry name" value="Ran_GTP-bd-rel"/>
</dbReference>
<keyword evidence="4" id="KW-1185">Reference proteome</keyword>
<evidence type="ECO:0000256" key="2">
    <source>
        <dbReference type="SAM" id="MobiDB-lite"/>
    </source>
</evidence>
<feature type="coiled-coil region" evidence="1">
    <location>
        <begin position="79"/>
        <end position="106"/>
    </location>
</feature>
<dbReference type="Proteomes" id="UP001497600">
    <property type="component" value="Chromosome C"/>
</dbReference>
<reference evidence="3 4" key="1">
    <citation type="submission" date="2024-01" db="EMBL/GenBank/DDBJ databases">
        <authorList>
            <consortium name="Genoscope - CEA"/>
            <person name="William W."/>
        </authorList>
    </citation>
    <scope>NUCLEOTIDE SEQUENCE [LARGE SCALE GENOMIC DNA]</scope>
    <source>
        <strain evidence="3 4">29B2s-10</strain>
    </source>
</reference>
<organism evidence="3 4">
    <name type="scientific">[Candida] anglica</name>
    <dbReference type="NCBI Taxonomy" id="148631"/>
    <lineage>
        <taxon>Eukaryota</taxon>
        <taxon>Fungi</taxon>
        <taxon>Dikarya</taxon>
        <taxon>Ascomycota</taxon>
        <taxon>Saccharomycotina</taxon>
        <taxon>Pichiomycetes</taxon>
        <taxon>Debaryomycetaceae</taxon>
        <taxon>Kurtzmaniella</taxon>
    </lineage>
</organism>
<name>A0ABP0E9P3_9ASCO</name>
<dbReference type="PANTHER" id="PTHR31010">
    <property type="entry name" value="RAN-SPECIFIC GTPASE-ACTIVATING PROTEIN 30-RELATED"/>
    <property type="match status" value="1"/>
</dbReference>
<feature type="compositionally biased region" description="Acidic residues" evidence="2">
    <location>
        <begin position="308"/>
        <end position="329"/>
    </location>
</feature>
<evidence type="ECO:0000313" key="4">
    <source>
        <dbReference type="Proteomes" id="UP001497600"/>
    </source>
</evidence>
<dbReference type="Pfam" id="PF05508">
    <property type="entry name" value="Ran-binding"/>
    <property type="match status" value="1"/>
</dbReference>
<evidence type="ECO:0000256" key="1">
    <source>
        <dbReference type="SAM" id="Coils"/>
    </source>
</evidence>
<protein>
    <submittedName>
        <fullName evidence="3">Ran-specific GTPase-activating protein 30</fullName>
    </submittedName>
</protein>
<proteinExistence type="predicted"/>
<evidence type="ECO:0000313" key="3">
    <source>
        <dbReference type="EMBL" id="CAK7901378.1"/>
    </source>
</evidence>
<accession>A0ABP0E9P3</accession>
<dbReference type="EMBL" id="OZ004255">
    <property type="protein sequence ID" value="CAK7901378.1"/>
    <property type="molecule type" value="Genomic_DNA"/>
</dbReference>
<dbReference type="PANTHER" id="PTHR31010:SF2">
    <property type="entry name" value="RAN-SPECIFIC GTPASE-ACTIVATING PROTEIN 30"/>
    <property type="match status" value="1"/>
</dbReference>